<name>A0A5P1ERK2_ASPOF</name>
<dbReference type="Proteomes" id="UP000243459">
    <property type="component" value="Chromosome 5"/>
</dbReference>
<gene>
    <name evidence="2" type="ORF">A4U43_C05F11700</name>
</gene>
<proteinExistence type="predicted"/>
<dbReference type="SUPFAM" id="SSF54403">
    <property type="entry name" value="Cystatin/monellin"/>
    <property type="match status" value="1"/>
</dbReference>
<dbReference type="AlphaFoldDB" id="A0A5P1ERK2"/>
<dbReference type="EMBL" id="CM007385">
    <property type="protein sequence ID" value="ONK68454.1"/>
    <property type="molecule type" value="Genomic_DNA"/>
</dbReference>
<evidence type="ECO:0008006" key="4">
    <source>
        <dbReference type="Google" id="ProtNLM"/>
    </source>
</evidence>
<dbReference type="PANTHER" id="PTHR31260">
    <property type="entry name" value="CYSTATIN/MONELLIN SUPERFAMILY PROTEIN"/>
    <property type="match status" value="1"/>
</dbReference>
<sequence>MSTAATYEVPESPAKKAKMTSEKTTMTVTIEEGRRVYGVEDDEDEIYNDGLHMMTDEELDRYCEAVTRSDGFEVPEFPNVIAFGLIIPYINDLPTVCMEKILKYARFAIDRQNEERVKEGARELRLDITRIVNCNVQVACPLNYYITFEAKDLDTNELDQYEAKVVTSVPGDDEDDDEVPIFRKKPKPTNPPVPTEVQFLVETCQFNLNRSIHAWFAS</sequence>
<dbReference type="InterPro" id="IPR006462">
    <property type="entry name" value="MS5"/>
</dbReference>
<organism evidence="2 3">
    <name type="scientific">Asparagus officinalis</name>
    <name type="common">Garden asparagus</name>
    <dbReference type="NCBI Taxonomy" id="4686"/>
    <lineage>
        <taxon>Eukaryota</taxon>
        <taxon>Viridiplantae</taxon>
        <taxon>Streptophyta</taxon>
        <taxon>Embryophyta</taxon>
        <taxon>Tracheophyta</taxon>
        <taxon>Spermatophyta</taxon>
        <taxon>Magnoliopsida</taxon>
        <taxon>Liliopsida</taxon>
        <taxon>Asparagales</taxon>
        <taxon>Asparagaceae</taxon>
        <taxon>Asparagoideae</taxon>
        <taxon>Asparagus</taxon>
    </lineage>
</organism>
<evidence type="ECO:0000256" key="1">
    <source>
        <dbReference type="SAM" id="MobiDB-lite"/>
    </source>
</evidence>
<accession>A0A5P1ERK2</accession>
<dbReference type="InterPro" id="IPR046350">
    <property type="entry name" value="Cystatin_sf"/>
</dbReference>
<keyword evidence="3" id="KW-1185">Reference proteome</keyword>
<evidence type="ECO:0000313" key="3">
    <source>
        <dbReference type="Proteomes" id="UP000243459"/>
    </source>
</evidence>
<dbReference type="PANTHER" id="PTHR31260:SF28">
    <property type="entry name" value="CYSTATIN DOMAIN PROTEIN"/>
    <property type="match status" value="1"/>
</dbReference>
<dbReference type="Gramene" id="ONK68454">
    <property type="protein sequence ID" value="ONK68454"/>
    <property type="gene ID" value="A4U43_C05F11700"/>
</dbReference>
<dbReference type="Gene3D" id="3.10.450.10">
    <property type="match status" value="1"/>
</dbReference>
<feature type="region of interest" description="Disordered" evidence="1">
    <location>
        <begin position="169"/>
        <end position="190"/>
    </location>
</feature>
<protein>
    <recommendedName>
        <fullName evidence="4">Cystatin domain-containing protein</fullName>
    </recommendedName>
</protein>
<evidence type="ECO:0000313" key="2">
    <source>
        <dbReference type="EMBL" id="ONK68454.1"/>
    </source>
</evidence>
<reference evidence="3" key="1">
    <citation type="journal article" date="2017" name="Nat. Commun.">
        <title>The asparagus genome sheds light on the origin and evolution of a young Y chromosome.</title>
        <authorList>
            <person name="Harkess A."/>
            <person name="Zhou J."/>
            <person name="Xu C."/>
            <person name="Bowers J.E."/>
            <person name="Van der Hulst R."/>
            <person name="Ayyampalayam S."/>
            <person name="Mercati F."/>
            <person name="Riccardi P."/>
            <person name="McKain M.R."/>
            <person name="Kakrana A."/>
            <person name="Tang H."/>
            <person name="Ray J."/>
            <person name="Groenendijk J."/>
            <person name="Arikit S."/>
            <person name="Mathioni S.M."/>
            <person name="Nakano M."/>
            <person name="Shan H."/>
            <person name="Telgmann-Rauber A."/>
            <person name="Kanno A."/>
            <person name="Yue Z."/>
            <person name="Chen H."/>
            <person name="Li W."/>
            <person name="Chen Y."/>
            <person name="Xu X."/>
            <person name="Zhang Y."/>
            <person name="Luo S."/>
            <person name="Chen H."/>
            <person name="Gao J."/>
            <person name="Mao Z."/>
            <person name="Pires J.C."/>
            <person name="Luo M."/>
            <person name="Kudrna D."/>
            <person name="Wing R.A."/>
            <person name="Meyers B.C."/>
            <person name="Yi K."/>
            <person name="Kong H."/>
            <person name="Lavrijsen P."/>
            <person name="Sunseri F."/>
            <person name="Falavigna A."/>
            <person name="Ye Y."/>
            <person name="Leebens-Mack J.H."/>
            <person name="Chen G."/>
        </authorList>
    </citation>
    <scope>NUCLEOTIDE SEQUENCE [LARGE SCALE GENOMIC DNA]</scope>
    <source>
        <strain evidence="3">cv. DH0086</strain>
    </source>
</reference>